<evidence type="ECO:0000313" key="2">
    <source>
        <dbReference type="Proteomes" id="UP001472677"/>
    </source>
</evidence>
<dbReference type="EMBL" id="JBBPBM010000010">
    <property type="protein sequence ID" value="KAK8565632.1"/>
    <property type="molecule type" value="Genomic_DNA"/>
</dbReference>
<organism evidence="1 2">
    <name type="scientific">Hibiscus sabdariffa</name>
    <name type="common">roselle</name>
    <dbReference type="NCBI Taxonomy" id="183260"/>
    <lineage>
        <taxon>Eukaryota</taxon>
        <taxon>Viridiplantae</taxon>
        <taxon>Streptophyta</taxon>
        <taxon>Embryophyta</taxon>
        <taxon>Tracheophyta</taxon>
        <taxon>Spermatophyta</taxon>
        <taxon>Magnoliopsida</taxon>
        <taxon>eudicotyledons</taxon>
        <taxon>Gunneridae</taxon>
        <taxon>Pentapetalae</taxon>
        <taxon>rosids</taxon>
        <taxon>malvids</taxon>
        <taxon>Malvales</taxon>
        <taxon>Malvaceae</taxon>
        <taxon>Malvoideae</taxon>
        <taxon>Hibiscus</taxon>
    </lineage>
</organism>
<evidence type="ECO:0000313" key="1">
    <source>
        <dbReference type="EMBL" id="KAK8565632.1"/>
    </source>
</evidence>
<dbReference type="Proteomes" id="UP001472677">
    <property type="component" value="Unassembled WGS sequence"/>
</dbReference>
<proteinExistence type="predicted"/>
<comment type="caution">
    <text evidence="1">The sequence shown here is derived from an EMBL/GenBank/DDBJ whole genome shotgun (WGS) entry which is preliminary data.</text>
</comment>
<accession>A0ABR2EUB9</accession>
<keyword evidence="2" id="KW-1185">Reference proteome</keyword>
<name>A0ABR2EUB9_9ROSI</name>
<reference evidence="1 2" key="1">
    <citation type="journal article" date="2024" name="G3 (Bethesda)">
        <title>Genome assembly of Hibiscus sabdariffa L. provides insights into metabolisms of medicinal natural products.</title>
        <authorList>
            <person name="Kim T."/>
        </authorList>
    </citation>
    <scope>NUCLEOTIDE SEQUENCE [LARGE SCALE GENOMIC DNA]</scope>
    <source>
        <strain evidence="1">TK-2024</strain>
        <tissue evidence="1">Old leaves</tissue>
    </source>
</reference>
<sequence length="74" mass="8547">MCLSGEDNRADKEINHKMMIGQAHMSRTRSFMGPYKKASTDPGSFLRVRPSAIKDLRETIPYTFQLPRNHYFAV</sequence>
<gene>
    <name evidence="1" type="ORF">V6N12_059189</name>
</gene>
<protein>
    <submittedName>
        <fullName evidence="1">Uncharacterized protein</fullName>
    </submittedName>
</protein>